<name>A0A1I8GFQ3_9PLAT</name>
<dbReference type="FunFam" id="3.90.550.10:FF:000068">
    <property type="entry name" value="ALG5, dolichyl-phosphate beta-glucosyltransferase"/>
    <property type="match status" value="1"/>
</dbReference>
<evidence type="ECO:0000256" key="10">
    <source>
        <dbReference type="ARBA" id="ARBA00022989"/>
    </source>
</evidence>
<dbReference type="GO" id="GO:0005789">
    <property type="term" value="C:endoplasmic reticulum membrane"/>
    <property type="evidence" value="ECO:0007669"/>
    <property type="project" value="UniProtKB-SubCell"/>
</dbReference>
<keyword evidence="6" id="KW-0808">Transferase</keyword>
<dbReference type="Gene3D" id="3.90.550.10">
    <property type="entry name" value="Spore Coat Polysaccharide Biosynthesis Protein SpsA, Chain A"/>
    <property type="match status" value="1"/>
</dbReference>
<sequence length="327" mass="37368">MGMETSLLILIAFVSAIIFILFGLLIVVYIITKPYPNLEVTADSELYFYNAKTDSQERFPSIKDKPTVTLSVIVPAYREEKRLGKMLDEALPYLDGRRARDPTFSFEVIVVDDGSDDATDRVALDYSRRVGPDRLRLLKLARNLGKGGAVRRGMLAARGQRLLFADADGATRFSDLDRLERELQSCTGGRRINALICGSRAHLQQDAVAQRSFVRNLLMHGFHLLVWLCCVRNVKDTQCGFKLLTRDAAHLLFCNLHVERWAFDCDLLYLANQFRVTVREVPVNWTEIDGSKIIPVFSWLQMAFDIVLIRLRYLLGAWKIESRHRLE</sequence>
<dbReference type="GO" id="GO:0006487">
    <property type="term" value="P:protein N-linked glycosylation"/>
    <property type="evidence" value="ECO:0007669"/>
    <property type="project" value="TreeGrafter"/>
</dbReference>
<evidence type="ECO:0000256" key="7">
    <source>
        <dbReference type="ARBA" id="ARBA00022692"/>
    </source>
</evidence>
<proteinExistence type="inferred from homology"/>
<dbReference type="GO" id="GO:0004581">
    <property type="term" value="F:dolichyl-phosphate beta-glucosyltransferase activity"/>
    <property type="evidence" value="ECO:0007669"/>
    <property type="project" value="UniProtKB-EC"/>
</dbReference>
<keyword evidence="10" id="KW-1133">Transmembrane helix</keyword>
<dbReference type="Pfam" id="PF00535">
    <property type="entry name" value="Glycos_transf_2"/>
    <property type="match status" value="1"/>
</dbReference>
<keyword evidence="14" id="KW-1185">Reference proteome</keyword>
<dbReference type="STRING" id="282301.A0A1I8GFQ3"/>
<evidence type="ECO:0000256" key="5">
    <source>
        <dbReference type="ARBA" id="ARBA00022676"/>
    </source>
</evidence>
<dbReference type="WBParaSite" id="maker-uti_cns_0001699-snap-gene-0.5-mRNA-1">
    <property type="protein sequence ID" value="maker-uti_cns_0001699-snap-gene-0.5-mRNA-1"/>
    <property type="gene ID" value="maker-uti_cns_0001699-snap-gene-0.5"/>
</dbReference>
<dbReference type="EC" id="2.4.1.117" evidence="4"/>
<dbReference type="PANTHER" id="PTHR10859:SF91">
    <property type="entry name" value="DOLICHYL-PHOSPHATE BETA-GLUCOSYLTRANSFERASE"/>
    <property type="match status" value="1"/>
</dbReference>
<evidence type="ECO:0000256" key="1">
    <source>
        <dbReference type="ARBA" id="ARBA00004389"/>
    </source>
</evidence>
<evidence type="ECO:0000313" key="15">
    <source>
        <dbReference type="WBParaSite" id="maker-uti_cns_0001699-snap-gene-0.5-mRNA-1"/>
    </source>
</evidence>
<evidence type="ECO:0000256" key="4">
    <source>
        <dbReference type="ARBA" id="ARBA00012583"/>
    </source>
</evidence>
<comment type="catalytic activity">
    <reaction evidence="12">
        <text>a di-trans,poly-cis-dolichyl phosphate + UDP-alpha-D-glucose = a di-trans,poly-cis-dolichyl beta-D-glucosyl phosphate + UDP</text>
        <dbReference type="Rhea" id="RHEA:15401"/>
        <dbReference type="Rhea" id="RHEA-COMP:19498"/>
        <dbReference type="Rhea" id="RHEA-COMP:19502"/>
        <dbReference type="ChEBI" id="CHEBI:57525"/>
        <dbReference type="ChEBI" id="CHEBI:57683"/>
        <dbReference type="ChEBI" id="CHEBI:58223"/>
        <dbReference type="ChEBI" id="CHEBI:58885"/>
        <dbReference type="EC" id="2.4.1.117"/>
    </reaction>
    <physiologicalReaction direction="left-to-right" evidence="12">
        <dbReference type="Rhea" id="RHEA:15402"/>
    </physiologicalReaction>
</comment>
<dbReference type="InterPro" id="IPR001173">
    <property type="entry name" value="Glyco_trans_2-like"/>
</dbReference>
<evidence type="ECO:0000256" key="11">
    <source>
        <dbReference type="ARBA" id="ARBA00023136"/>
    </source>
</evidence>
<evidence type="ECO:0000256" key="13">
    <source>
        <dbReference type="ARBA" id="ARBA00070518"/>
    </source>
</evidence>
<comment type="subcellular location">
    <subcellularLocation>
        <location evidence="1">Endoplasmic reticulum membrane</location>
        <topology evidence="1">Single-pass membrane protein</topology>
    </subcellularLocation>
</comment>
<dbReference type="OrthoDB" id="3784at2759"/>
<evidence type="ECO:0000256" key="9">
    <source>
        <dbReference type="ARBA" id="ARBA00022968"/>
    </source>
</evidence>
<keyword evidence="11" id="KW-0472">Membrane</keyword>
<dbReference type="SUPFAM" id="SSF53448">
    <property type="entry name" value="Nucleotide-diphospho-sugar transferases"/>
    <property type="match status" value="1"/>
</dbReference>
<evidence type="ECO:0000256" key="2">
    <source>
        <dbReference type="ARBA" id="ARBA00004922"/>
    </source>
</evidence>
<keyword evidence="5" id="KW-0328">Glycosyltransferase</keyword>
<protein>
    <recommendedName>
        <fullName evidence="13">Dolichyl-phosphate beta-glucosyltransferase</fullName>
        <ecNumber evidence="4">2.4.1.117</ecNumber>
    </recommendedName>
</protein>
<dbReference type="Proteomes" id="UP000095280">
    <property type="component" value="Unplaced"/>
</dbReference>
<evidence type="ECO:0000313" key="14">
    <source>
        <dbReference type="Proteomes" id="UP000095280"/>
    </source>
</evidence>
<reference evidence="15" key="1">
    <citation type="submission" date="2016-11" db="UniProtKB">
        <authorList>
            <consortium name="WormBaseParasite"/>
        </authorList>
    </citation>
    <scope>IDENTIFICATION</scope>
</reference>
<dbReference type="CDD" id="cd04188">
    <property type="entry name" value="DPG_synthase"/>
    <property type="match status" value="1"/>
</dbReference>
<dbReference type="AlphaFoldDB" id="A0A1I8GFQ3"/>
<keyword evidence="8" id="KW-0256">Endoplasmic reticulum</keyword>
<evidence type="ECO:0000256" key="12">
    <source>
        <dbReference type="ARBA" id="ARBA00045097"/>
    </source>
</evidence>
<keyword evidence="9" id="KW-0735">Signal-anchor</keyword>
<dbReference type="PANTHER" id="PTHR10859">
    <property type="entry name" value="GLYCOSYL TRANSFERASE"/>
    <property type="match status" value="1"/>
</dbReference>
<evidence type="ECO:0000256" key="8">
    <source>
        <dbReference type="ARBA" id="ARBA00022824"/>
    </source>
</evidence>
<dbReference type="InterPro" id="IPR029044">
    <property type="entry name" value="Nucleotide-diphossugar_trans"/>
</dbReference>
<evidence type="ECO:0000256" key="6">
    <source>
        <dbReference type="ARBA" id="ARBA00022679"/>
    </source>
</evidence>
<comment type="pathway">
    <text evidence="2">Protein modification; protein glycosylation.</text>
</comment>
<dbReference type="InterPro" id="IPR035518">
    <property type="entry name" value="DPG_synthase"/>
</dbReference>
<organism evidence="14 15">
    <name type="scientific">Macrostomum lignano</name>
    <dbReference type="NCBI Taxonomy" id="282301"/>
    <lineage>
        <taxon>Eukaryota</taxon>
        <taxon>Metazoa</taxon>
        <taxon>Spiralia</taxon>
        <taxon>Lophotrochozoa</taxon>
        <taxon>Platyhelminthes</taxon>
        <taxon>Rhabditophora</taxon>
        <taxon>Macrostomorpha</taxon>
        <taxon>Macrostomida</taxon>
        <taxon>Macrostomidae</taxon>
        <taxon>Macrostomum</taxon>
    </lineage>
</organism>
<comment type="similarity">
    <text evidence="3">Belongs to the glycosyltransferase 2 family.</text>
</comment>
<evidence type="ECO:0000256" key="3">
    <source>
        <dbReference type="ARBA" id="ARBA00006739"/>
    </source>
</evidence>
<keyword evidence="7" id="KW-0812">Transmembrane</keyword>
<accession>A0A1I8GFQ3</accession>